<organism evidence="3 4">
    <name type="scientific">Blattamonas nauphoetae</name>
    <dbReference type="NCBI Taxonomy" id="2049346"/>
    <lineage>
        <taxon>Eukaryota</taxon>
        <taxon>Metamonada</taxon>
        <taxon>Preaxostyla</taxon>
        <taxon>Oxymonadida</taxon>
        <taxon>Blattamonas</taxon>
    </lineage>
</organism>
<name>A0ABQ9YJX8_9EUKA</name>
<comment type="similarity">
    <text evidence="1">Belongs to the FAM228 family.</text>
</comment>
<gene>
    <name evidence="3" type="ORF">BLNAU_1129</name>
</gene>
<protein>
    <submittedName>
        <fullName evidence="3">Uncharacterized protein</fullName>
    </submittedName>
</protein>
<comment type="caution">
    <text evidence="3">The sequence shown here is derived from an EMBL/GenBank/DDBJ whole genome shotgun (WGS) entry which is preliminary data.</text>
</comment>
<dbReference type="InterPro" id="IPR040046">
    <property type="entry name" value="FAM228"/>
</dbReference>
<sequence length="440" mass="50847">MSINVFNQSVLEDLILSAPPPRTNDDHDKRTIQEPIAETITSKTLVKEQMDKYNRDFERITNRARSKKSSNDEVESGLITQRMNALSSENALYMPEILSIIQHKERVAQRNRESLCNQWNTQVYDSIHQDISRKLEERDPRKVQQTKQRLFDQYLQYSNGRRLFLDTVIDSEYDPFTSRSHTLRYRSLSSRHDPVNALTANDDYERDLVRSGTQIREETPGYEGLGDLRHTRSRTASGDYNDTYRKSQIHPGQTERTRLPSLRSRSPQTQRSGLMTSRLGDYSAGGSRTDRTGGSQRRAHSVMGLHTQRQGSLTRRDTESIGTRRMDPTRSPRSPQAISTSRSARKNGQKTGEDIHGGVMGERFDVNPRKWAMIEGSVFDDRRRKIEMKRADPHVQKKFQDNVIFDNFDYPKGQDGWKIDGWKEGKRMVDDRVKDHIVGG</sequence>
<dbReference type="PANTHER" id="PTHR28584:SF1">
    <property type="entry name" value="PROTEIN FAM228B"/>
    <property type="match status" value="1"/>
</dbReference>
<evidence type="ECO:0000313" key="4">
    <source>
        <dbReference type="Proteomes" id="UP001281761"/>
    </source>
</evidence>
<keyword evidence="4" id="KW-1185">Reference proteome</keyword>
<proteinExistence type="inferred from homology"/>
<evidence type="ECO:0000313" key="3">
    <source>
        <dbReference type="EMBL" id="KAK2964048.1"/>
    </source>
</evidence>
<feature type="compositionally biased region" description="Basic and acidic residues" evidence="2">
    <location>
        <begin position="314"/>
        <end position="330"/>
    </location>
</feature>
<feature type="region of interest" description="Disordered" evidence="2">
    <location>
        <begin position="208"/>
        <end position="361"/>
    </location>
</feature>
<dbReference type="EMBL" id="JARBJD010000004">
    <property type="protein sequence ID" value="KAK2964048.1"/>
    <property type="molecule type" value="Genomic_DNA"/>
</dbReference>
<feature type="compositionally biased region" description="Basic and acidic residues" evidence="2">
    <location>
        <begin position="351"/>
        <end position="361"/>
    </location>
</feature>
<dbReference type="Proteomes" id="UP001281761">
    <property type="component" value="Unassembled WGS sequence"/>
</dbReference>
<dbReference type="PANTHER" id="PTHR28584">
    <property type="entry name" value="FAMILY WITH SEQUENCE SIMILARITY 228 MEMBER A"/>
    <property type="match status" value="1"/>
</dbReference>
<evidence type="ECO:0000256" key="2">
    <source>
        <dbReference type="SAM" id="MobiDB-lite"/>
    </source>
</evidence>
<feature type="compositionally biased region" description="Polar residues" evidence="2">
    <location>
        <begin position="331"/>
        <end position="342"/>
    </location>
</feature>
<accession>A0ABQ9YJX8</accession>
<evidence type="ECO:0000256" key="1">
    <source>
        <dbReference type="ARBA" id="ARBA00007753"/>
    </source>
</evidence>
<reference evidence="3 4" key="1">
    <citation type="journal article" date="2022" name="bioRxiv">
        <title>Genomics of Preaxostyla Flagellates Illuminates Evolutionary Transitions and the Path Towards Mitochondrial Loss.</title>
        <authorList>
            <person name="Novak L.V.F."/>
            <person name="Treitli S.C."/>
            <person name="Pyrih J."/>
            <person name="Halakuc P."/>
            <person name="Pipaliya S.V."/>
            <person name="Vacek V."/>
            <person name="Brzon O."/>
            <person name="Soukal P."/>
            <person name="Eme L."/>
            <person name="Dacks J.B."/>
            <person name="Karnkowska A."/>
            <person name="Elias M."/>
            <person name="Hampl V."/>
        </authorList>
    </citation>
    <scope>NUCLEOTIDE SEQUENCE [LARGE SCALE GENOMIC DNA]</scope>
    <source>
        <strain evidence="3">NAU3</strain>
        <tissue evidence="3">Gut</tissue>
    </source>
</reference>